<gene>
    <name evidence="2" type="ORF">NDU88_001634</name>
</gene>
<sequence length="142" mass="15782">MCKHRDGRLQADSKCLGQTAAHSSEVSALGREEAHIGTGNIQALRILPAWAQYSAYEESVYQESQEEADIWARFMAMGLAKGLEWAKKMVVAQGVQQQSETSTVTNIDEVQPSDSGLCLQSEESTQRKPKIRDRQGLWLEAN</sequence>
<feature type="region of interest" description="Disordered" evidence="1">
    <location>
        <begin position="97"/>
        <end position="135"/>
    </location>
</feature>
<feature type="compositionally biased region" description="Polar residues" evidence="1">
    <location>
        <begin position="97"/>
        <end position="114"/>
    </location>
</feature>
<reference evidence="2" key="1">
    <citation type="journal article" date="2022" name="bioRxiv">
        <title>Sequencing and chromosome-scale assembly of the giantPleurodeles waltlgenome.</title>
        <authorList>
            <person name="Brown T."/>
            <person name="Elewa A."/>
            <person name="Iarovenko S."/>
            <person name="Subramanian E."/>
            <person name="Araus A.J."/>
            <person name="Petzold A."/>
            <person name="Susuki M."/>
            <person name="Suzuki K.-i.T."/>
            <person name="Hayashi T."/>
            <person name="Toyoda A."/>
            <person name="Oliveira C."/>
            <person name="Osipova E."/>
            <person name="Leigh N.D."/>
            <person name="Simon A."/>
            <person name="Yun M.H."/>
        </authorList>
    </citation>
    <scope>NUCLEOTIDE SEQUENCE</scope>
    <source>
        <strain evidence="2">20211129_DDA</strain>
        <tissue evidence="2">Liver</tissue>
    </source>
</reference>
<evidence type="ECO:0000313" key="2">
    <source>
        <dbReference type="EMBL" id="KAJ1206225.1"/>
    </source>
</evidence>
<proteinExistence type="predicted"/>
<protein>
    <submittedName>
        <fullName evidence="2">Uncharacterized protein</fullName>
    </submittedName>
</protein>
<organism evidence="2 3">
    <name type="scientific">Pleurodeles waltl</name>
    <name type="common">Iberian ribbed newt</name>
    <dbReference type="NCBI Taxonomy" id="8319"/>
    <lineage>
        <taxon>Eukaryota</taxon>
        <taxon>Metazoa</taxon>
        <taxon>Chordata</taxon>
        <taxon>Craniata</taxon>
        <taxon>Vertebrata</taxon>
        <taxon>Euteleostomi</taxon>
        <taxon>Amphibia</taxon>
        <taxon>Batrachia</taxon>
        <taxon>Caudata</taxon>
        <taxon>Salamandroidea</taxon>
        <taxon>Salamandridae</taxon>
        <taxon>Pleurodelinae</taxon>
        <taxon>Pleurodeles</taxon>
    </lineage>
</organism>
<dbReference type="Proteomes" id="UP001066276">
    <property type="component" value="Chromosome 1_2"/>
</dbReference>
<accession>A0AAV7VWZ3</accession>
<evidence type="ECO:0000313" key="3">
    <source>
        <dbReference type="Proteomes" id="UP001066276"/>
    </source>
</evidence>
<evidence type="ECO:0000256" key="1">
    <source>
        <dbReference type="SAM" id="MobiDB-lite"/>
    </source>
</evidence>
<name>A0AAV7VWZ3_PLEWA</name>
<keyword evidence="3" id="KW-1185">Reference proteome</keyword>
<dbReference type="AlphaFoldDB" id="A0AAV7VWZ3"/>
<dbReference type="EMBL" id="JANPWB010000002">
    <property type="protein sequence ID" value="KAJ1206225.1"/>
    <property type="molecule type" value="Genomic_DNA"/>
</dbReference>
<comment type="caution">
    <text evidence="2">The sequence shown here is derived from an EMBL/GenBank/DDBJ whole genome shotgun (WGS) entry which is preliminary data.</text>
</comment>